<evidence type="ECO:0000313" key="3">
    <source>
        <dbReference type="Proteomes" id="UP000198654"/>
    </source>
</evidence>
<dbReference type="AlphaFoldDB" id="A0A1G9GL19"/>
<dbReference type="OrthoDB" id="6165693at2"/>
<gene>
    <name evidence="2" type="ORF">SAMN05661010_00757</name>
</gene>
<keyword evidence="3" id="KW-1185">Reference proteome</keyword>
<dbReference type="Proteomes" id="UP000198654">
    <property type="component" value="Unassembled WGS sequence"/>
</dbReference>
<accession>A0A1G9GL19</accession>
<proteinExistence type="predicted"/>
<reference evidence="2 3" key="1">
    <citation type="submission" date="2016-10" db="EMBL/GenBank/DDBJ databases">
        <authorList>
            <person name="de Groot N.N."/>
        </authorList>
    </citation>
    <scope>NUCLEOTIDE SEQUENCE [LARGE SCALE GENOMIC DNA]</scope>
    <source>
        <strain evidence="2 3">DSM 14789</strain>
    </source>
</reference>
<dbReference type="RefSeq" id="WP_139171564.1">
    <property type="nucleotide sequence ID" value="NZ_FNGI01000001.1"/>
</dbReference>
<keyword evidence="1" id="KW-0812">Transmembrane</keyword>
<feature type="transmembrane region" description="Helical" evidence="1">
    <location>
        <begin position="12"/>
        <end position="30"/>
    </location>
</feature>
<keyword evidence="1" id="KW-0472">Membrane</keyword>
<feature type="transmembrane region" description="Helical" evidence="1">
    <location>
        <begin position="51"/>
        <end position="72"/>
    </location>
</feature>
<evidence type="ECO:0000256" key="1">
    <source>
        <dbReference type="SAM" id="Phobius"/>
    </source>
</evidence>
<evidence type="ECO:0000313" key="2">
    <source>
        <dbReference type="EMBL" id="SDL01381.1"/>
    </source>
</evidence>
<protein>
    <submittedName>
        <fullName evidence="2">Uncharacterized protein</fullName>
    </submittedName>
</protein>
<name>A0A1G9GL19_9GAMM</name>
<organism evidence="2 3">
    <name type="scientific">Modicisalibacter muralis</name>
    <dbReference type="NCBI Taxonomy" id="119000"/>
    <lineage>
        <taxon>Bacteria</taxon>
        <taxon>Pseudomonadati</taxon>
        <taxon>Pseudomonadota</taxon>
        <taxon>Gammaproteobacteria</taxon>
        <taxon>Oceanospirillales</taxon>
        <taxon>Halomonadaceae</taxon>
        <taxon>Modicisalibacter</taxon>
    </lineage>
</organism>
<dbReference type="EMBL" id="FNGI01000001">
    <property type="protein sequence ID" value="SDL01381.1"/>
    <property type="molecule type" value="Genomic_DNA"/>
</dbReference>
<sequence length="196" mass="21569">MANPNKWDVGIWVAWALATGSAICSTYLIIRCGIIKELIVTDNASIVRTSYDYPVIFGLIGLTLVLLLLAVFCSILNDDLKNTIDFYRQGDMQIDQGPYPDASRHQLASDEFADDSKALKVLRMSSGSPLLGTLTEKAAIYHINDVPVSTAAEANAALVEGNNTVQWKDARGTIKTSEIVVHDRDLKAEFEQLHRT</sequence>
<keyword evidence="1" id="KW-1133">Transmembrane helix</keyword>